<dbReference type="SUPFAM" id="SSF49503">
    <property type="entry name" value="Cupredoxins"/>
    <property type="match status" value="2"/>
</dbReference>
<dbReference type="PANTHER" id="PTHR42208:SF1">
    <property type="entry name" value="HEAVY METAL TRANSPORTER"/>
    <property type="match status" value="1"/>
</dbReference>
<dbReference type="InterPro" id="IPR028096">
    <property type="entry name" value="EfeO_Cupredoxin"/>
</dbReference>
<comment type="caution">
    <text evidence="3">The sequence shown here is derived from an EMBL/GenBank/DDBJ whole genome shotgun (WGS) entry which is preliminary data.</text>
</comment>
<proteinExistence type="predicted"/>
<feature type="transmembrane region" description="Helical" evidence="1">
    <location>
        <begin position="280"/>
        <end position="303"/>
    </location>
</feature>
<dbReference type="GO" id="GO:0046872">
    <property type="term" value="F:metal ion binding"/>
    <property type="evidence" value="ECO:0007669"/>
    <property type="project" value="InterPro"/>
</dbReference>
<feature type="domain" description="HMA" evidence="2">
    <location>
        <begin position="2"/>
        <end position="67"/>
    </location>
</feature>
<dbReference type="Pfam" id="PF00403">
    <property type="entry name" value="HMA"/>
    <property type="match status" value="1"/>
</dbReference>
<dbReference type="SUPFAM" id="SSF55008">
    <property type="entry name" value="HMA, heavy metal-associated domain"/>
    <property type="match status" value="1"/>
</dbReference>
<dbReference type="PROSITE" id="PS50846">
    <property type="entry name" value="HMA_2"/>
    <property type="match status" value="1"/>
</dbReference>
<keyword evidence="1" id="KW-0812">Transmembrane</keyword>
<dbReference type="Gene3D" id="3.30.70.100">
    <property type="match status" value="1"/>
</dbReference>
<dbReference type="Gene3D" id="2.60.40.420">
    <property type="entry name" value="Cupredoxins - blue copper proteins"/>
    <property type="match status" value="2"/>
</dbReference>
<feature type="transmembrane region" description="Helical" evidence="1">
    <location>
        <begin position="165"/>
        <end position="189"/>
    </location>
</feature>
<organism evidence="3 4">
    <name type="scientific">Candidatus Portnoybacteria bacterium CG06_land_8_20_14_3_00_39_12</name>
    <dbReference type="NCBI Taxonomy" id="1974809"/>
    <lineage>
        <taxon>Bacteria</taxon>
        <taxon>Candidatus Portnoyibacteriota</taxon>
    </lineage>
</organism>
<feature type="transmembrane region" description="Helical" evidence="1">
    <location>
        <begin position="252"/>
        <end position="274"/>
    </location>
</feature>
<keyword evidence="1" id="KW-0472">Membrane</keyword>
<dbReference type="InterPro" id="IPR008972">
    <property type="entry name" value="Cupredoxin"/>
</dbReference>
<evidence type="ECO:0000259" key="2">
    <source>
        <dbReference type="PROSITE" id="PS50846"/>
    </source>
</evidence>
<dbReference type="InterPro" id="IPR036163">
    <property type="entry name" value="HMA_dom_sf"/>
</dbReference>
<feature type="transmembrane region" description="Helical" evidence="1">
    <location>
        <begin position="315"/>
        <end position="335"/>
    </location>
</feature>
<accession>A0A2M7AWS4</accession>
<dbReference type="Pfam" id="PF13386">
    <property type="entry name" value="DsbD_2"/>
    <property type="match status" value="1"/>
</dbReference>
<dbReference type="Pfam" id="PF13473">
    <property type="entry name" value="Cupredoxin_1"/>
    <property type="match status" value="2"/>
</dbReference>
<dbReference type="EMBL" id="PEVY01000055">
    <property type="protein sequence ID" value="PIU75081.1"/>
    <property type="molecule type" value="Genomic_DNA"/>
</dbReference>
<feature type="transmembrane region" description="Helical" evidence="1">
    <location>
        <begin position="85"/>
        <end position="108"/>
    </location>
</feature>
<dbReference type="CDD" id="cd00371">
    <property type="entry name" value="HMA"/>
    <property type="match status" value="1"/>
</dbReference>
<dbReference type="PANTHER" id="PTHR42208">
    <property type="entry name" value="HEAVY METAL TRANSPORTER-RELATED"/>
    <property type="match status" value="1"/>
</dbReference>
<feature type="transmembrane region" description="Helical" evidence="1">
    <location>
        <begin position="120"/>
        <end position="144"/>
    </location>
</feature>
<dbReference type="Proteomes" id="UP000228775">
    <property type="component" value="Unassembled WGS sequence"/>
</dbReference>
<protein>
    <recommendedName>
        <fullName evidence="2">HMA domain-containing protein</fullName>
    </recommendedName>
</protein>
<dbReference type="InterPro" id="IPR039447">
    <property type="entry name" value="UreH-like_TM_dom"/>
</dbReference>
<sequence length="608" mass="64215">MNKIKVNIKGMHCRSCEILIEDELMKINGVKKVDVNEKNGVAEIHYKGNLDHKKIGQAVCNAGYAIGTNNEKSFISTNLQDYKDLGFAFLILVVLYLIGNELGIFNISLNAGGSYKSLPVVFLVGLTAGISTCMALVGGLILAASARFVEKHPQASTLQKFKPHLFFNAGRIISFFVLGGIIGYAGSFLQLSTTTLGLLTIAVGGVMVLMGLQLTEIFPRLSRLKFTLPKGISRALGIKEQSEKEYSHKNSFILGAFTFFLPCGFTQAMQLFAISSGSPIIGALTMGVFALGTAPGLLGVGGLTSVIKGAFAKPFFKFAGLVVIFMAVFNISNGLNLSGINVNAFFNQNTSSSVQTDPNVTMENGVQIVRMTQTSSGYSPNSFTIKKGIPVKWIVTSENAFSCAASIVSPKLGIRKNLEAGENIIEFTPTETGNIRFTCSMGMYSGSFNVVDGDVPTSKTSTPDAVQAAQANTVAISPNTAGSCGGGGGGCGCGQKVQKQAAVDADKTAPIEAAQEGTVQVIKATYSVSEDVKPTKFTVKAGSPVRFDVEAKEDGRGCMGSIMIPGLDNNPQGFEKGKITTLAFTPTKPGSYTITCAMGVPRGTIIVE</sequence>
<keyword evidence="1" id="KW-1133">Transmembrane helix</keyword>
<gene>
    <name evidence="3" type="ORF">COS76_02620</name>
</gene>
<dbReference type="InterPro" id="IPR006121">
    <property type="entry name" value="HMA_dom"/>
</dbReference>
<evidence type="ECO:0000256" key="1">
    <source>
        <dbReference type="SAM" id="Phobius"/>
    </source>
</evidence>
<dbReference type="AlphaFoldDB" id="A0A2M7AWS4"/>
<evidence type="ECO:0000313" key="3">
    <source>
        <dbReference type="EMBL" id="PIU75081.1"/>
    </source>
</evidence>
<evidence type="ECO:0000313" key="4">
    <source>
        <dbReference type="Proteomes" id="UP000228775"/>
    </source>
</evidence>
<name>A0A2M7AWS4_9BACT</name>
<feature type="transmembrane region" description="Helical" evidence="1">
    <location>
        <begin position="195"/>
        <end position="215"/>
    </location>
</feature>
<reference evidence="4" key="1">
    <citation type="submission" date="2017-09" db="EMBL/GenBank/DDBJ databases">
        <title>Depth-based differentiation of microbial function through sediment-hosted aquifers and enrichment of novel symbionts in the deep terrestrial subsurface.</title>
        <authorList>
            <person name="Probst A.J."/>
            <person name="Ladd B."/>
            <person name="Jarett J.K."/>
            <person name="Geller-Mcgrath D.E."/>
            <person name="Sieber C.M.K."/>
            <person name="Emerson J.B."/>
            <person name="Anantharaman K."/>
            <person name="Thomas B.C."/>
            <person name="Malmstrom R."/>
            <person name="Stieglmeier M."/>
            <person name="Klingl A."/>
            <person name="Woyke T."/>
            <person name="Ryan C.M."/>
            <person name="Banfield J.F."/>
        </authorList>
    </citation>
    <scope>NUCLEOTIDE SEQUENCE [LARGE SCALE GENOMIC DNA]</scope>
</reference>